<proteinExistence type="predicted"/>
<comment type="caution">
    <text evidence="1">The sequence shown here is derived from an EMBL/GenBank/DDBJ whole genome shotgun (WGS) entry which is preliminary data.</text>
</comment>
<gene>
    <name evidence="1" type="ORF">V6N12_057234</name>
</gene>
<evidence type="ECO:0000313" key="2">
    <source>
        <dbReference type="Proteomes" id="UP001472677"/>
    </source>
</evidence>
<name>A0ABR2DC67_9ROSI</name>
<dbReference type="EMBL" id="JBBPBM010000031">
    <property type="protein sequence ID" value="KAK8534590.1"/>
    <property type="molecule type" value="Genomic_DNA"/>
</dbReference>
<evidence type="ECO:0000313" key="1">
    <source>
        <dbReference type="EMBL" id="KAK8534590.1"/>
    </source>
</evidence>
<organism evidence="1 2">
    <name type="scientific">Hibiscus sabdariffa</name>
    <name type="common">roselle</name>
    <dbReference type="NCBI Taxonomy" id="183260"/>
    <lineage>
        <taxon>Eukaryota</taxon>
        <taxon>Viridiplantae</taxon>
        <taxon>Streptophyta</taxon>
        <taxon>Embryophyta</taxon>
        <taxon>Tracheophyta</taxon>
        <taxon>Spermatophyta</taxon>
        <taxon>Magnoliopsida</taxon>
        <taxon>eudicotyledons</taxon>
        <taxon>Gunneridae</taxon>
        <taxon>Pentapetalae</taxon>
        <taxon>rosids</taxon>
        <taxon>malvids</taxon>
        <taxon>Malvales</taxon>
        <taxon>Malvaceae</taxon>
        <taxon>Malvoideae</taxon>
        <taxon>Hibiscus</taxon>
    </lineage>
</organism>
<dbReference type="Proteomes" id="UP001472677">
    <property type="component" value="Unassembled WGS sequence"/>
</dbReference>
<sequence length="95" mass="10278">MKSANCGMKKMHVTGLHNWDCERYGRNEESGGTGSRFQILTVDMEEVEPVVPVSLSVGEENERDKALAKGDVVGVILGSSDDGIEVSDICPNRPV</sequence>
<accession>A0ABR2DC67</accession>
<protein>
    <submittedName>
        <fullName evidence="1">Uncharacterized protein</fullName>
    </submittedName>
</protein>
<keyword evidence="2" id="KW-1185">Reference proteome</keyword>
<reference evidence="1 2" key="1">
    <citation type="journal article" date="2024" name="G3 (Bethesda)">
        <title>Genome assembly of Hibiscus sabdariffa L. provides insights into metabolisms of medicinal natural products.</title>
        <authorList>
            <person name="Kim T."/>
        </authorList>
    </citation>
    <scope>NUCLEOTIDE SEQUENCE [LARGE SCALE GENOMIC DNA]</scope>
    <source>
        <strain evidence="1">TK-2024</strain>
        <tissue evidence="1">Old leaves</tissue>
    </source>
</reference>